<keyword evidence="2" id="KW-0732">Signal</keyword>
<keyword evidence="1" id="KW-0812">Transmembrane</keyword>
<name>A0A5B8RSJ8_9BURK</name>
<evidence type="ECO:0000256" key="2">
    <source>
        <dbReference type="SAM" id="SignalP"/>
    </source>
</evidence>
<dbReference type="OrthoDB" id="9153853at2"/>
<organism evidence="3 4">
    <name type="scientific">Comamonas flocculans</name>
    <dbReference type="NCBI Taxonomy" id="2597701"/>
    <lineage>
        <taxon>Bacteria</taxon>
        <taxon>Pseudomonadati</taxon>
        <taxon>Pseudomonadota</taxon>
        <taxon>Betaproteobacteria</taxon>
        <taxon>Burkholderiales</taxon>
        <taxon>Comamonadaceae</taxon>
        <taxon>Comamonas</taxon>
    </lineage>
</organism>
<keyword evidence="1" id="KW-1133">Transmembrane helix</keyword>
<reference evidence="3 4" key="1">
    <citation type="submission" date="2019-07" db="EMBL/GenBank/DDBJ databases">
        <title>Complete genome sequence of Comamonas sp. NLF 7-7 isolated from livestock.</title>
        <authorList>
            <person name="Kim D.H."/>
            <person name="Kim J.G."/>
        </authorList>
    </citation>
    <scope>NUCLEOTIDE SEQUENCE [LARGE SCALE GENOMIC DNA]</scope>
    <source>
        <strain evidence="3 4">NLF 7-7</strain>
    </source>
</reference>
<proteinExistence type="predicted"/>
<feature type="signal peptide" evidence="2">
    <location>
        <begin position="1"/>
        <end position="26"/>
    </location>
</feature>
<keyword evidence="4" id="KW-1185">Reference proteome</keyword>
<keyword evidence="1" id="KW-0472">Membrane</keyword>
<dbReference type="Proteomes" id="UP000321199">
    <property type="component" value="Chromosome"/>
</dbReference>
<feature type="transmembrane region" description="Helical" evidence="1">
    <location>
        <begin position="219"/>
        <end position="240"/>
    </location>
</feature>
<evidence type="ECO:0008006" key="5">
    <source>
        <dbReference type="Google" id="ProtNLM"/>
    </source>
</evidence>
<protein>
    <recommendedName>
        <fullName evidence="5">VPLPA-CTERM sorting domain-containing protein</fullName>
    </recommendedName>
</protein>
<sequence length="254" mass="26085">MKAFTKTLAASLCAGALSLAAASASAATVNLTETGQLFNGTAPEMVVRTPGNPATQMWVGGYTELVNSVSGTSLFAAGQSIISWCLDVALGKGTTADYTVTEVTGDTTPSWVSKLGQLFTQFGSQVTDVISSAAMQLAVWEIVGDTGTTGTPTYSLGSGNFQASAMTTGDYIASSTAARDLAESWLGAMNANPNAWGDGYRIVKLTYGDIPDKQDLVTFIPTPLPGAALLFLSALGLGIFSRRKGGTDKGALAV</sequence>
<evidence type="ECO:0000313" key="3">
    <source>
        <dbReference type="EMBL" id="QEA12471.1"/>
    </source>
</evidence>
<dbReference type="RefSeq" id="WP_146912067.1">
    <property type="nucleotide sequence ID" value="NZ_CP042344.1"/>
</dbReference>
<gene>
    <name evidence="3" type="ORF">FOZ74_05185</name>
</gene>
<dbReference type="KEGG" id="cof:FOZ74_05185"/>
<accession>A0A5B8RSJ8</accession>
<dbReference type="AlphaFoldDB" id="A0A5B8RSJ8"/>
<feature type="chain" id="PRO_5022913291" description="VPLPA-CTERM sorting domain-containing protein" evidence="2">
    <location>
        <begin position="27"/>
        <end position="254"/>
    </location>
</feature>
<evidence type="ECO:0000256" key="1">
    <source>
        <dbReference type="SAM" id="Phobius"/>
    </source>
</evidence>
<dbReference type="EMBL" id="CP042344">
    <property type="protein sequence ID" value="QEA12471.1"/>
    <property type="molecule type" value="Genomic_DNA"/>
</dbReference>
<evidence type="ECO:0000313" key="4">
    <source>
        <dbReference type="Proteomes" id="UP000321199"/>
    </source>
</evidence>